<feature type="domain" description="Protein kinase" evidence="10">
    <location>
        <begin position="99"/>
        <end position="448"/>
    </location>
</feature>
<keyword evidence="5" id="KW-0418">Kinase</keyword>
<dbReference type="FunFam" id="1.10.510.10:FF:000571">
    <property type="entry name" value="Maternal embryonic leucine zipper kinase"/>
    <property type="match status" value="1"/>
</dbReference>
<evidence type="ECO:0000259" key="11">
    <source>
        <dbReference type="PROSITE" id="PS50222"/>
    </source>
</evidence>
<feature type="region of interest" description="Disordered" evidence="9">
    <location>
        <begin position="664"/>
        <end position="703"/>
    </location>
</feature>
<dbReference type="PROSITE" id="PS00018">
    <property type="entry name" value="EF_HAND_1"/>
    <property type="match status" value="1"/>
</dbReference>
<evidence type="ECO:0000256" key="8">
    <source>
        <dbReference type="ARBA" id="ARBA00024334"/>
    </source>
</evidence>
<keyword evidence="4" id="KW-0547">Nucleotide-binding</keyword>
<evidence type="ECO:0008006" key="13">
    <source>
        <dbReference type="Google" id="ProtNLM"/>
    </source>
</evidence>
<dbReference type="FunFam" id="1.10.238.10:FF:000001">
    <property type="entry name" value="Calmodulin 1"/>
    <property type="match status" value="1"/>
</dbReference>
<feature type="domain" description="EF-hand" evidence="11">
    <location>
        <begin position="506"/>
        <end position="542"/>
    </location>
</feature>
<feature type="compositionally biased region" description="Polar residues" evidence="9">
    <location>
        <begin position="1"/>
        <end position="11"/>
    </location>
</feature>
<dbReference type="InterPro" id="IPR008271">
    <property type="entry name" value="Ser/Thr_kinase_AS"/>
</dbReference>
<dbReference type="CDD" id="cd00051">
    <property type="entry name" value="EFh"/>
    <property type="match status" value="1"/>
</dbReference>
<dbReference type="GO" id="GO:0005509">
    <property type="term" value="F:calcium ion binding"/>
    <property type="evidence" value="ECO:0007669"/>
    <property type="project" value="InterPro"/>
</dbReference>
<dbReference type="InterPro" id="IPR050205">
    <property type="entry name" value="CDPK_Ser/Thr_kinases"/>
</dbReference>
<evidence type="ECO:0000256" key="1">
    <source>
        <dbReference type="ARBA" id="ARBA00001946"/>
    </source>
</evidence>
<keyword evidence="7" id="KW-0067">ATP-binding</keyword>
<dbReference type="Pfam" id="PF13499">
    <property type="entry name" value="EF-hand_7"/>
    <property type="match status" value="1"/>
</dbReference>
<evidence type="ECO:0000256" key="4">
    <source>
        <dbReference type="ARBA" id="ARBA00022741"/>
    </source>
</evidence>
<dbReference type="SUPFAM" id="SSF56112">
    <property type="entry name" value="Protein kinase-like (PK-like)"/>
    <property type="match status" value="1"/>
</dbReference>
<dbReference type="Gene3D" id="3.30.200.20">
    <property type="entry name" value="Phosphorylase Kinase, domain 1"/>
    <property type="match status" value="1"/>
</dbReference>
<dbReference type="PROSITE" id="PS50011">
    <property type="entry name" value="PROTEIN_KINASE_DOM"/>
    <property type="match status" value="1"/>
</dbReference>
<protein>
    <recommendedName>
        <fullName evidence="13">Calmodulin</fullName>
    </recommendedName>
</protein>
<dbReference type="SUPFAM" id="SSF47473">
    <property type="entry name" value="EF-hand"/>
    <property type="match status" value="1"/>
</dbReference>
<dbReference type="Gene3D" id="1.10.510.10">
    <property type="entry name" value="Transferase(Phosphotransferase) domain 1"/>
    <property type="match status" value="1"/>
</dbReference>
<comment type="similarity">
    <text evidence="8">Belongs to the protein kinase superfamily. Ser/Thr protein kinase family. CDPK subfamily.</text>
</comment>
<organism evidence="12">
    <name type="scientific">Pseudo-nitzschia australis</name>
    <dbReference type="NCBI Taxonomy" id="44445"/>
    <lineage>
        <taxon>Eukaryota</taxon>
        <taxon>Sar</taxon>
        <taxon>Stramenopiles</taxon>
        <taxon>Ochrophyta</taxon>
        <taxon>Bacillariophyta</taxon>
        <taxon>Bacillariophyceae</taxon>
        <taxon>Bacillariophycidae</taxon>
        <taxon>Bacillariales</taxon>
        <taxon>Bacillariaceae</taxon>
        <taxon>Pseudo-nitzschia</taxon>
    </lineage>
</organism>
<dbReference type="SMART" id="SM00220">
    <property type="entry name" value="S_TKc"/>
    <property type="match status" value="1"/>
</dbReference>
<dbReference type="InterPro" id="IPR000719">
    <property type="entry name" value="Prot_kinase_dom"/>
</dbReference>
<dbReference type="GO" id="GO:0004674">
    <property type="term" value="F:protein serine/threonine kinase activity"/>
    <property type="evidence" value="ECO:0007669"/>
    <property type="project" value="UniProtKB-KW"/>
</dbReference>
<dbReference type="PROSITE" id="PS50222">
    <property type="entry name" value="EF_HAND_2"/>
    <property type="match status" value="2"/>
</dbReference>
<feature type="region of interest" description="Disordered" evidence="9">
    <location>
        <begin position="1"/>
        <end position="36"/>
    </location>
</feature>
<evidence type="ECO:0000256" key="3">
    <source>
        <dbReference type="ARBA" id="ARBA00022679"/>
    </source>
</evidence>
<dbReference type="InterPro" id="IPR002048">
    <property type="entry name" value="EF_hand_dom"/>
</dbReference>
<name>A0A7S4ABB0_9STRA</name>
<reference evidence="12" key="1">
    <citation type="submission" date="2021-01" db="EMBL/GenBank/DDBJ databases">
        <authorList>
            <person name="Corre E."/>
            <person name="Pelletier E."/>
            <person name="Niang G."/>
            <person name="Scheremetjew M."/>
            <person name="Finn R."/>
            <person name="Kale V."/>
            <person name="Holt S."/>
            <person name="Cochrane G."/>
            <person name="Meng A."/>
            <person name="Brown T."/>
            <person name="Cohen L."/>
        </authorList>
    </citation>
    <scope>NUCLEOTIDE SEQUENCE</scope>
    <source>
        <strain evidence="12">10249 10 AB</strain>
    </source>
</reference>
<dbReference type="InterPro" id="IPR011009">
    <property type="entry name" value="Kinase-like_dom_sf"/>
</dbReference>
<feature type="domain" description="EF-hand" evidence="11">
    <location>
        <begin position="577"/>
        <end position="612"/>
    </location>
</feature>
<keyword evidence="6" id="KW-0106">Calcium</keyword>
<evidence type="ECO:0000313" key="12">
    <source>
        <dbReference type="EMBL" id="CAE0709207.1"/>
    </source>
</evidence>
<dbReference type="GO" id="GO:0005524">
    <property type="term" value="F:ATP binding"/>
    <property type="evidence" value="ECO:0007669"/>
    <property type="project" value="UniProtKB-KW"/>
</dbReference>
<proteinExistence type="inferred from homology"/>
<dbReference type="PROSITE" id="PS00108">
    <property type="entry name" value="PROTEIN_KINASE_ST"/>
    <property type="match status" value="1"/>
</dbReference>
<keyword evidence="3" id="KW-0808">Transferase</keyword>
<keyword evidence="2" id="KW-0723">Serine/threonine-protein kinase</keyword>
<dbReference type="EMBL" id="HBIX01002558">
    <property type="protein sequence ID" value="CAE0709207.1"/>
    <property type="molecule type" value="Transcribed_RNA"/>
</dbReference>
<dbReference type="Gene3D" id="1.10.238.10">
    <property type="entry name" value="EF-hand"/>
    <property type="match status" value="2"/>
</dbReference>
<dbReference type="InterPro" id="IPR011992">
    <property type="entry name" value="EF-hand-dom_pair"/>
</dbReference>
<dbReference type="PANTHER" id="PTHR24349">
    <property type="entry name" value="SERINE/THREONINE-PROTEIN KINASE"/>
    <property type="match status" value="1"/>
</dbReference>
<gene>
    <name evidence="12" type="ORF">PAUS00366_LOCUS1927</name>
</gene>
<evidence type="ECO:0000256" key="2">
    <source>
        <dbReference type="ARBA" id="ARBA00022527"/>
    </source>
</evidence>
<evidence type="ECO:0000256" key="5">
    <source>
        <dbReference type="ARBA" id="ARBA00022777"/>
    </source>
</evidence>
<evidence type="ECO:0000256" key="6">
    <source>
        <dbReference type="ARBA" id="ARBA00022837"/>
    </source>
</evidence>
<dbReference type="SMART" id="SM00054">
    <property type="entry name" value="EFh"/>
    <property type="match status" value="3"/>
</dbReference>
<evidence type="ECO:0000259" key="10">
    <source>
        <dbReference type="PROSITE" id="PS50011"/>
    </source>
</evidence>
<dbReference type="InterPro" id="IPR018247">
    <property type="entry name" value="EF_Hand_1_Ca_BS"/>
</dbReference>
<evidence type="ECO:0000256" key="9">
    <source>
        <dbReference type="SAM" id="MobiDB-lite"/>
    </source>
</evidence>
<dbReference type="AlphaFoldDB" id="A0A7S4ABB0"/>
<evidence type="ECO:0000256" key="7">
    <source>
        <dbReference type="ARBA" id="ARBA00022840"/>
    </source>
</evidence>
<dbReference type="Pfam" id="PF00069">
    <property type="entry name" value="Pkinase"/>
    <property type="match status" value="1"/>
</dbReference>
<accession>A0A7S4ABB0</accession>
<comment type="cofactor">
    <cofactor evidence="1">
        <name>Mg(2+)</name>
        <dbReference type="ChEBI" id="CHEBI:18420"/>
    </cofactor>
</comment>
<sequence>MENESSTSVNGTRGEEEINAEAAEPSKKMNGAPRQVTFSDRDCNHAIPCNVDFLEEETESNLANKRCSSSSDSSNDPIIPTLHQSLLRTHKKKDPFQYYDALDMLGGGSMGSVCRVKKRAVGGSARALFLQEQKKSPFDHVLKKILPCLAFCPIVGSGEEETKTNALVRHRDSSLSSNGDDIMIDDAVTSIANETTNPKTFSKNLSRHSDMISFHNDYGVVYALKSIVLNQVKNTVFVEELKNEIAILRTLDHPNICKAIETYEFRNRIYLVLELCSGGDLYSRDPYNECQAKHVVRSILNACAFMNRNKITHRDLKYENVMFASPTSRNVKVIDFGLSKKYFENETMNQTVGTVYTMAPEVLNGHYDQSCDAWSIGVLAFMLLSSSLPFFGKSRSAIVKKILRGDYAFRGQRWKEVSEDARDFVKSLLVRDVKGRPSCQDALSHKWFESNTDDNSCIDDEQYGAMGQTVNPAVMDRVQATIHTFAQYSKLKKLALYVIAYKSTADEIGFLQQLFQNRFDVKKDGIITLKEFKQALSVYSYTDQELETIYNAVDIDGCNDVSYTEFLAATIEAHGILEEDRIAEAFDRLDSDDNGYITGSNLKEFLGSNISEEYIDGIIEEVDVSHDHQISYEEFLGLWDGSFDEMMIENLKSVRHKRLMRERSNNPPVCEEGEDGEFLKDVDENDNEYPPPDSSLESAPPGAGKFFFEQEKEKDLRGVWI</sequence>